<evidence type="ECO:0000256" key="2">
    <source>
        <dbReference type="ARBA" id="ARBA00022670"/>
    </source>
</evidence>
<evidence type="ECO:0000313" key="8">
    <source>
        <dbReference type="Proteomes" id="UP001576774"/>
    </source>
</evidence>
<evidence type="ECO:0000259" key="6">
    <source>
        <dbReference type="PROSITE" id="PS50203"/>
    </source>
</evidence>
<dbReference type="SUPFAM" id="SSF89260">
    <property type="entry name" value="Collagen-binding domain"/>
    <property type="match status" value="2"/>
</dbReference>
<organism evidence="7 8">
    <name type="scientific">Floridaenema aerugineum BLCC-F46</name>
    <dbReference type="NCBI Taxonomy" id="3153654"/>
    <lineage>
        <taxon>Bacteria</taxon>
        <taxon>Bacillati</taxon>
        <taxon>Cyanobacteriota</taxon>
        <taxon>Cyanophyceae</taxon>
        <taxon>Oscillatoriophycideae</taxon>
        <taxon>Aerosakkonematales</taxon>
        <taxon>Aerosakkonemataceae</taxon>
        <taxon>Floridanema</taxon>
        <taxon>Floridanema aerugineum</taxon>
    </lineage>
</organism>
<dbReference type="Proteomes" id="UP001576774">
    <property type="component" value="Unassembled WGS sequence"/>
</dbReference>
<dbReference type="InterPro" id="IPR018247">
    <property type="entry name" value="EF_Hand_1_Ca_BS"/>
</dbReference>
<feature type="active site" evidence="5">
    <location>
        <position position="1086"/>
    </location>
</feature>
<dbReference type="Pfam" id="PF00648">
    <property type="entry name" value="Peptidase_C2"/>
    <property type="match status" value="1"/>
</dbReference>
<evidence type="ECO:0000256" key="4">
    <source>
        <dbReference type="ARBA" id="ARBA00022807"/>
    </source>
</evidence>
<dbReference type="InterPro" id="IPR007280">
    <property type="entry name" value="Peptidase_C_arc/bac"/>
</dbReference>
<dbReference type="InterPro" id="IPR038765">
    <property type="entry name" value="Papain-like_cys_pep_sf"/>
</dbReference>
<dbReference type="PROSITE" id="PS00018">
    <property type="entry name" value="EF_HAND_1"/>
    <property type="match status" value="2"/>
</dbReference>
<dbReference type="PROSITE" id="PS50203">
    <property type="entry name" value="CALPAIN_CAT"/>
    <property type="match status" value="1"/>
</dbReference>
<feature type="active site" evidence="5">
    <location>
        <position position="1065"/>
    </location>
</feature>
<gene>
    <name evidence="7" type="ORF">ACE1CC_24825</name>
</gene>
<dbReference type="Pfam" id="PF04151">
    <property type="entry name" value="PPC"/>
    <property type="match status" value="1"/>
</dbReference>
<comment type="similarity">
    <text evidence="1">Belongs to the peptidase C2 family.</text>
</comment>
<dbReference type="InterPro" id="IPR001300">
    <property type="entry name" value="Peptidase_C2_calpain_cat"/>
</dbReference>
<sequence>MLEFNNLFDEQYYLLQNRDVAIAIGQGIFTSGLDHYQRFGQFERRSPSGFFAEDYYLSQNPDVAQAVQAGVFRNGLQHFINNGQAEGRQPSVFFNPSFYLGFYSDVDTAVANGALTPIEHFVKYGQFEKRDPFSEFYTQDYLAENQDVAQAVQATANTADPLTAIEHFVDYGQYEGRNFGPDFNTPYYLQQNPDIAAAVRPFGLSPIKHYLQFGTNEGRLSTAQPPGFDFGSARDLGLLSGTKNISESVNNTNPIDIYSFSLDTNNDFSLTLDGLSADADVYLAQDTNGNGQIEYDEIIASSELSGTNSEAISSFLSPGQYSVVVQQFEGNTNYNLRLSATPFSTASDRAGNTLSEARDLDAIGSVASDFVGTADTDDFYRFNLDTTSSISLSLNRLSADAKLELIQDKNGNGVVDDGEVLQTSTAGGATSANLNASSLAAGNYYVRVSPVSGDTNYNLNLTKNFASSVGEEVFAPIIPNQTLQGSLSTSDQRNPLRFGSFADDYKLVGASANQQVTVNLDSTNFDTYLQVVDAVTGQLIAENDDIQDGNTNSGLTFNVQSGVNYIIRVTSYDQQNLGIGNYTLTTSTTSPIVGSIAVGQTVNGDLSSTDLIQSTNLGSFSDDYQLTGVTAGQQVQVNLNSSELDSYLQLVNAVTGEVIVENDDVDINAGNTNSALSFTAQSGIEYIIRASSYAAGATGSYTLSTSGDITPPPLPSSISEFLNANLQDAQLKALALTLAGDNNIDRSDMLAIFDQSQNGDTVITSTELADFKTLAQNSTLLNMSDPVRYLTNQVAKDTTVNLNASQFSTIVGRWFLGTDPPPAVFNEESREDTGQTKRTTYELEYTALQGPLFGSTGQGRIGDIYQGSFGNCAFLAAVGSAFGTVSGKDDNKASSVLQNVIIDNGDNTYTMRFYADTNTQYLGNSVSRYNSNPIPQYVTVNRNVVTRNGNLFGARLGGNTDPSNPNNTPIWVVLLERAYAQWAQGYRQVANGYDEIGNGAAPALTLTRLTGRAVDQYYNGNPLANTPNLVTFEQIQSALNSGRFVEAGTFSGVNKISDNLIVPTHAYSVTNAYVSSTGEQRIVVRNPWGVDGYQSRDAVDDGFIDLSFNEFLSYYDNVNITA</sequence>
<evidence type="ECO:0000256" key="1">
    <source>
        <dbReference type="ARBA" id="ARBA00007623"/>
    </source>
</evidence>
<keyword evidence="8" id="KW-1185">Reference proteome</keyword>
<evidence type="ECO:0000256" key="5">
    <source>
        <dbReference type="PROSITE-ProRule" id="PRU00239"/>
    </source>
</evidence>
<evidence type="ECO:0000256" key="3">
    <source>
        <dbReference type="ARBA" id="ARBA00022801"/>
    </source>
</evidence>
<dbReference type="PANTHER" id="PTHR10183">
    <property type="entry name" value="CALPAIN"/>
    <property type="match status" value="1"/>
</dbReference>
<comment type="caution">
    <text evidence="7">The sequence shown here is derived from an EMBL/GenBank/DDBJ whole genome shotgun (WGS) entry which is preliminary data.</text>
</comment>
<evidence type="ECO:0000313" key="7">
    <source>
        <dbReference type="EMBL" id="MFB2880088.1"/>
    </source>
</evidence>
<dbReference type="InterPro" id="IPR022684">
    <property type="entry name" value="Calpain_cysteine_protease"/>
</dbReference>
<keyword evidence="3 5" id="KW-0378">Hydrolase</keyword>
<dbReference type="EMBL" id="JBHFNQ010000194">
    <property type="protein sequence ID" value="MFB2880088.1"/>
    <property type="molecule type" value="Genomic_DNA"/>
</dbReference>
<feature type="domain" description="Calpain catalytic" evidence="6">
    <location>
        <begin position="863"/>
        <end position="1122"/>
    </location>
</feature>
<proteinExistence type="inferred from homology"/>
<dbReference type="Gene3D" id="2.60.120.380">
    <property type="match status" value="4"/>
</dbReference>
<dbReference type="RefSeq" id="WP_413273114.1">
    <property type="nucleotide sequence ID" value="NZ_JBHFNQ010000194.1"/>
</dbReference>
<feature type="active site" evidence="5">
    <location>
        <position position="872"/>
    </location>
</feature>
<dbReference type="SUPFAM" id="SSF54001">
    <property type="entry name" value="Cysteine proteinases"/>
    <property type="match status" value="1"/>
</dbReference>
<accession>A0ABV4XBB6</accession>
<dbReference type="PANTHER" id="PTHR10183:SF379">
    <property type="entry name" value="CALPAIN-5"/>
    <property type="match status" value="1"/>
</dbReference>
<keyword evidence="2 5" id="KW-0645">Protease</keyword>
<keyword evidence="4 5" id="KW-0788">Thiol protease</keyword>
<protein>
    <submittedName>
        <fullName evidence="7">Pre-peptidase C-terminal domain-containing protein</fullName>
    </submittedName>
</protein>
<dbReference type="Gene3D" id="3.90.70.10">
    <property type="entry name" value="Cysteine proteinases"/>
    <property type="match status" value="1"/>
</dbReference>
<name>A0ABV4XBB6_9CYAN</name>
<reference evidence="7 8" key="1">
    <citation type="submission" date="2024-09" db="EMBL/GenBank/DDBJ databases">
        <title>Floridaenema gen nov. (Aerosakkonemataceae, Aerosakkonematales ord. nov., Cyanobacteria) from benthic tropical and subtropical fresh waters, with the description of four new species.</title>
        <authorList>
            <person name="Moretto J.A."/>
            <person name="Berthold D.E."/>
            <person name="Lefler F.W."/>
            <person name="Huang I.-S."/>
            <person name="Laughinghouse H. IV."/>
        </authorList>
    </citation>
    <scope>NUCLEOTIDE SEQUENCE [LARGE SCALE GENOMIC DNA]</scope>
    <source>
        <strain evidence="7 8">BLCC-F46</strain>
    </source>
</reference>